<dbReference type="AlphaFoldDB" id="A0A4Q4TNX4"/>
<dbReference type="Proteomes" id="UP000293360">
    <property type="component" value="Unassembled WGS sequence"/>
</dbReference>
<dbReference type="InterPro" id="IPR050464">
    <property type="entry name" value="Zeta_carotene_desat/Oxidored"/>
</dbReference>
<sequence>MVPQSPARRVAIVGGGIAGIACSWELRKQDCTVDIYESESRLGGHANSVPFKGTGKNVDVDTGFIAMDEVTYPQFSTFLKALGVNTIPTDMSFAVSTGNGLFEWSSSSLTSFICNLSRLLNPWFWRLMFDIVRFYLFAQDILFEEATASKSNKCMGPNSKGANTQDDNFRGIHLETIGDYLRRNRYSDQFRTYFLVPMVAAPWCIDTEDFERSFPAKPLIRFIHGLLDTLTRRLEWRSFRNGSKTYVDAFRRSLPPQHRLHLNGSCRAFDYVVLAVHANQALNLIGNDATSLERELLSCFKTSKNVCYLHSDASHLPRRASARAAWNCFLDSSKETNKSGLAQSLPDESGSRKKISITFDMNKLQAIPFPGEPGSPGRVLVSMNPIHIPYSHQSSHVYYHPLISSESILMARNLHLINGVSNIGFAGAWMGFGFHEDGFKAGVHAARTFVDGWHKTPPLDLTADTMGCRVTRLGFAKIGLRMGVLVVQQLLDLKQRIAVGLGRFTAYTNAQLSSKIHSLW</sequence>
<proteinExistence type="predicted"/>
<dbReference type="Pfam" id="PF13450">
    <property type="entry name" value="NAD_binding_8"/>
    <property type="match status" value="1"/>
</dbReference>
<gene>
    <name evidence="1" type="ORF">DL764_001572</name>
</gene>
<reference evidence="1 2" key="1">
    <citation type="submission" date="2018-06" db="EMBL/GenBank/DDBJ databases">
        <title>Complete Genomes of Monosporascus.</title>
        <authorList>
            <person name="Robinson A.J."/>
            <person name="Natvig D.O."/>
        </authorList>
    </citation>
    <scope>NUCLEOTIDE SEQUENCE [LARGE SCALE GENOMIC DNA]</scope>
    <source>
        <strain evidence="1 2">CBS 110550</strain>
    </source>
</reference>
<accession>A0A4Q4TNX4</accession>
<dbReference type="SUPFAM" id="SSF51905">
    <property type="entry name" value="FAD/NAD(P)-binding domain"/>
    <property type="match status" value="1"/>
</dbReference>
<evidence type="ECO:0008006" key="3">
    <source>
        <dbReference type="Google" id="ProtNLM"/>
    </source>
</evidence>
<dbReference type="STRING" id="155417.A0A4Q4TNX4"/>
<dbReference type="GO" id="GO:0016491">
    <property type="term" value="F:oxidoreductase activity"/>
    <property type="evidence" value="ECO:0007669"/>
    <property type="project" value="TreeGrafter"/>
</dbReference>
<dbReference type="PANTHER" id="PTHR42923">
    <property type="entry name" value="PROTOPORPHYRINOGEN OXIDASE"/>
    <property type="match status" value="1"/>
</dbReference>
<name>A0A4Q4TNX4_9PEZI</name>
<dbReference type="InterPro" id="IPR036188">
    <property type="entry name" value="FAD/NAD-bd_sf"/>
</dbReference>
<dbReference type="Gene3D" id="3.50.50.60">
    <property type="entry name" value="FAD/NAD(P)-binding domain"/>
    <property type="match status" value="1"/>
</dbReference>
<protein>
    <recommendedName>
        <fullName evidence="3">Amine oxidase domain-containing protein</fullName>
    </recommendedName>
</protein>
<evidence type="ECO:0000313" key="1">
    <source>
        <dbReference type="EMBL" id="RYP08961.1"/>
    </source>
</evidence>
<dbReference type="OrthoDB" id="5977668at2759"/>
<organism evidence="1 2">
    <name type="scientific">Monosporascus ibericus</name>
    <dbReference type="NCBI Taxonomy" id="155417"/>
    <lineage>
        <taxon>Eukaryota</taxon>
        <taxon>Fungi</taxon>
        <taxon>Dikarya</taxon>
        <taxon>Ascomycota</taxon>
        <taxon>Pezizomycotina</taxon>
        <taxon>Sordariomycetes</taxon>
        <taxon>Xylariomycetidae</taxon>
        <taxon>Xylariales</taxon>
        <taxon>Xylariales incertae sedis</taxon>
        <taxon>Monosporascus</taxon>
    </lineage>
</organism>
<evidence type="ECO:0000313" key="2">
    <source>
        <dbReference type="Proteomes" id="UP000293360"/>
    </source>
</evidence>
<comment type="caution">
    <text evidence="1">The sequence shown here is derived from an EMBL/GenBank/DDBJ whole genome shotgun (WGS) entry which is preliminary data.</text>
</comment>
<dbReference type="PANTHER" id="PTHR42923:SF17">
    <property type="entry name" value="AMINE OXIDASE DOMAIN-CONTAINING PROTEIN"/>
    <property type="match status" value="1"/>
</dbReference>
<keyword evidence="2" id="KW-1185">Reference proteome</keyword>
<dbReference type="EMBL" id="QJNU01000050">
    <property type="protein sequence ID" value="RYP08961.1"/>
    <property type="molecule type" value="Genomic_DNA"/>
</dbReference>